<dbReference type="Pfam" id="PF18052">
    <property type="entry name" value="Rx_N"/>
    <property type="match status" value="1"/>
</dbReference>
<name>A0AAV5FIX6_ELECO</name>
<dbReference type="GO" id="GO:0006952">
    <property type="term" value="P:defense response"/>
    <property type="evidence" value="ECO:0007669"/>
    <property type="project" value="UniProtKB-KW"/>
</dbReference>
<dbReference type="GO" id="GO:0043531">
    <property type="term" value="F:ADP binding"/>
    <property type="evidence" value="ECO:0007669"/>
    <property type="project" value="InterPro"/>
</dbReference>
<dbReference type="PANTHER" id="PTHR19338">
    <property type="entry name" value="TRANSLOCASE OF INNER MITOCHONDRIAL MEMBRANE 13 HOMOLOG"/>
    <property type="match status" value="1"/>
</dbReference>
<accession>A0AAV5FIX6</accession>
<keyword evidence="3" id="KW-0677">Repeat</keyword>
<evidence type="ECO:0008006" key="11">
    <source>
        <dbReference type="Google" id="ProtNLM"/>
    </source>
</evidence>
<keyword evidence="5" id="KW-0611">Plant defense</keyword>
<evidence type="ECO:0000256" key="3">
    <source>
        <dbReference type="ARBA" id="ARBA00022737"/>
    </source>
</evidence>
<feature type="domain" description="NB-ARC" evidence="7">
    <location>
        <begin position="232"/>
        <end position="280"/>
    </location>
</feature>
<evidence type="ECO:0000256" key="1">
    <source>
        <dbReference type="ARBA" id="ARBA00008894"/>
    </source>
</evidence>
<dbReference type="InterPro" id="IPR038005">
    <property type="entry name" value="RX-like_CC"/>
</dbReference>
<dbReference type="InterPro" id="IPR041118">
    <property type="entry name" value="Rx_N"/>
</dbReference>
<comment type="similarity">
    <text evidence="1">Belongs to the disease resistance NB-LRR family.</text>
</comment>
<evidence type="ECO:0000313" key="10">
    <source>
        <dbReference type="Proteomes" id="UP001054889"/>
    </source>
</evidence>
<keyword evidence="4" id="KW-0547">Nucleotide-binding</keyword>
<organism evidence="9 10">
    <name type="scientific">Eleusine coracana subsp. coracana</name>
    <dbReference type="NCBI Taxonomy" id="191504"/>
    <lineage>
        <taxon>Eukaryota</taxon>
        <taxon>Viridiplantae</taxon>
        <taxon>Streptophyta</taxon>
        <taxon>Embryophyta</taxon>
        <taxon>Tracheophyta</taxon>
        <taxon>Spermatophyta</taxon>
        <taxon>Magnoliopsida</taxon>
        <taxon>Liliopsida</taxon>
        <taxon>Poales</taxon>
        <taxon>Poaceae</taxon>
        <taxon>PACMAD clade</taxon>
        <taxon>Chloridoideae</taxon>
        <taxon>Cynodonteae</taxon>
        <taxon>Eleusininae</taxon>
        <taxon>Eleusine</taxon>
    </lineage>
</organism>
<keyword evidence="10" id="KW-1185">Reference proteome</keyword>
<dbReference type="Proteomes" id="UP001054889">
    <property type="component" value="Unassembled WGS sequence"/>
</dbReference>
<comment type="caution">
    <text evidence="9">The sequence shown here is derived from an EMBL/GenBank/DDBJ whole genome shotgun (WGS) entry which is preliminary data.</text>
</comment>
<dbReference type="AlphaFoldDB" id="A0AAV5FIX6"/>
<reference evidence="9" key="1">
    <citation type="journal article" date="2018" name="DNA Res.">
        <title>Multiple hybrid de novo genome assembly of finger millet, an orphan allotetraploid crop.</title>
        <authorList>
            <person name="Hatakeyama M."/>
            <person name="Aluri S."/>
            <person name="Balachadran M.T."/>
            <person name="Sivarajan S.R."/>
            <person name="Patrignani A."/>
            <person name="Gruter S."/>
            <person name="Poveda L."/>
            <person name="Shimizu-Inatsugi R."/>
            <person name="Baeten J."/>
            <person name="Francoijs K.J."/>
            <person name="Nataraja K.N."/>
            <person name="Reddy Y.A.N."/>
            <person name="Phadnis S."/>
            <person name="Ravikumar R.L."/>
            <person name="Schlapbach R."/>
            <person name="Sreeman S.M."/>
            <person name="Shimizu K.K."/>
        </authorList>
    </citation>
    <scope>NUCLEOTIDE SEQUENCE</scope>
</reference>
<evidence type="ECO:0000256" key="6">
    <source>
        <dbReference type="SAM" id="Coils"/>
    </source>
</evidence>
<dbReference type="CDD" id="cd14798">
    <property type="entry name" value="RX-CC_like"/>
    <property type="match status" value="1"/>
</dbReference>
<dbReference type="Gene3D" id="1.20.5.4130">
    <property type="match status" value="1"/>
</dbReference>
<gene>
    <name evidence="9" type="primary">gb23438</name>
    <name evidence="9" type="ORF">PR202_gb23438</name>
</gene>
<dbReference type="InterPro" id="IPR002182">
    <property type="entry name" value="NB-ARC"/>
</dbReference>
<evidence type="ECO:0000259" key="7">
    <source>
        <dbReference type="Pfam" id="PF00931"/>
    </source>
</evidence>
<dbReference type="PANTHER" id="PTHR19338:SF0">
    <property type="entry name" value="MITOCHONDRIAL IMPORT INNER MEMBRANE TRANSLOCASE SUBUNIT TIM13"/>
    <property type="match status" value="1"/>
</dbReference>
<sequence length="285" mass="32354">MADAGVTGVVAKLGELAAAEAAALLRVDAEIRALRRKLAYLQALVRGADRQRRGRATELLLLWLRETREVAFEVEDAVDEFHLRVEFTDLRAKRRRRGWWGWHLAAVDLVQGLAAQIVVRHGLSNQILKINERINELNENKETYQIESSPCEIWSSSSVETDPEWYEEGYVAGSRLCEFALLKDQIINKEENVFHRAVVSILGLKTIEIMYTQISSQVPEAPVNVVLSPDYGETTNKEKKLRQHLQGRRYLLVLDGLADISDWNSLFDVLPDDNNGSRILHHGSM</sequence>
<proteinExistence type="inferred from homology"/>
<protein>
    <recommendedName>
        <fullName evidence="11">Rx N-terminal domain-containing protein</fullName>
    </recommendedName>
</protein>
<reference evidence="9" key="2">
    <citation type="submission" date="2021-12" db="EMBL/GenBank/DDBJ databases">
        <title>Resequencing data analysis of finger millet.</title>
        <authorList>
            <person name="Hatakeyama M."/>
            <person name="Aluri S."/>
            <person name="Balachadran M.T."/>
            <person name="Sivarajan S.R."/>
            <person name="Poveda L."/>
            <person name="Shimizu-Inatsugi R."/>
            <person name="Schlapbach R."/>
            <person name="Sreeman S.M."/>
            <person name="Shimizu K.K."/>
        </authorList>
    </citation>
    <scope>NUCLEOTIDE SEQUENCE</scope>
</reference>
<evidence type="ECO:0000256" key="4">
    <source>
        <dbReference type="ARBA" id="ARBA00022741"/>
    </source>
</evidence>
<evidence type="ECO:0000256" key="2">
    <source>
        <dbReference type="ARBA" id="ARBA00022614"/>
    </source>
</evidence>
<evidence type="ECO:0000313" key="9">
    <source>
        <dbReference type="EMBL" id="GJN34746.1"/>
    </source>
</evidence>
<keyword evidence="2" id="KW-0433">Leucine-rich repeat</keyword>
<keyword evidence="6" id="KW-0175">Coiled coil</keyword>
<evidence type="ECO:0000259" key="8">
    <source>
        <dbReference type="Pfam" id="PF18052"/>
    </source>
</evidence>
<feature type="coiled-coil region" evidence="6">
    <location>
        <begin position="120"/>
        <end position="147"/>
    </location>
</feature>
<dbReference type="EMBL" id="BQKI01000085">
    <property type="protein sequence ID" value="GJN34746.1"/>
    <property type="molecule type" value="Genomic_DNA"/>
</dbReference>
<feature type="domain" description="Disease resistance N-terminal" evidence="8">
    <location>
        <begin position="7"/>
        <end position="91"/>
    </location>
</feature>
<dbReference type="Pfam" id="PF00931">
    <property type="entry name" value="NB-ARC"/>
    <property type="match status" value="1"/>
</dbReference>
<evidence type="ECO:0000256" key="5">
    <source>
        <dbReference type="ARBA" id="ARBA00022821"/>
    </source>
</evidence>